<reference evidence="1" key="1">
    <citation type="submission" date="2018-01" db="EMBL/GenBank/DDBJ databases">
        <title>First report of new variant mcr 5 gene isolated from Escherichia coli in Brazil.</title>
        <authorList>
            <person name="Fernandes M."/>
            <person name="Cerdeira L."/>
            <person name="Sellera F."/>
            <person name="Munoz M."/>
            <person name="Junior F."/>
            <person name="Silva M."/>
            <person name="Lincopan N."/>
        </authorList>
    </citation>
    <scope>NUCLEOTIDE SEQUENCE</scope>
    <source>
        <strain evidence="1">ECPB39</strain>
        <plasmid evidence="1">pECPB39</plasmid>
    </source>
</reference>
<gene>
    <name evidence="1" type="ORF">pECPB39_02</name>
</gene>
<keyword evidence="1" id="KW-0614">Plasmid</keyword>
<organism evidence="1">
    <name type="scientific">Escherichia coli</name>
    <dbReference type="NCBI Taxonomy" id="562"/>
    <lineage>
        <taxon>Bacteria</taxon>
        <taxon>Pseudomonadati</taxon>
        <taxon>Pseudomonadota</taxon>
        <taxon>Gammaproteobacteria</taxon>
        <taxon>Enterobacterales</taxon>
        <taxon>Enterobacteriaceae</taxon>
        <taxon>Escherichia</taxon>
    </lineage>
</organism>
<sequence>MAQPHRRRCGDHELIGGFLLRNHHGHPAWLSGRTRHSRRRAWPHRRHCRRHRRIHQDGVWLHRRQAGTPQALCDGRFRAGGRVDGCRYADTVARQGQLSNGQARPATVACLSITSFFAVLSVRFFPFSETTPITI</sequence>
<accession>A0A385EN29</accession>
<dbReference type="EMBL" id="MG886287">
    <property type="protein sequence ID" value="AXQ86762.1"/>
    <property type="molecule type" value="Genomic_DNA"/>
</dbReference>
<dbReference type="AlphaFoldDB" id="A0A385EN29"/>
<proteinExistence type="predicted"/>
<evidence type="ECO:0000313" key="1">
    <source>
        <dbReference type="EMBL" id="AXQ86762.1"/>
    </source>
</evidence>
<name>A0A385EN29_ECOLX</name>
<geneLocation type="plasmid" evidence="1">
    <name>pECPB39</name>
</geneLocation>
<protein>
    <submittedName>
        <fullName evidence="1">ProP transporter</fullName>
    </submittedName>
</protein>